<evidence type="ECO:0000313" key="6">
    <source>
        <dbReference type="Proteomes" id="UP001226434"/>
    </source>
</evidence>
<gene>
    <name evidence="5" type="ORF">QJ048_16915</name>
</gene>
<evidence type="ECO:0000259" key="3">
    <source>
        <dbReference type="Pfam" id="PF17148"/>
    </source>
</evidence>
<dbReference type="InterPro" id="IPR033428">
    <property type="entry name" value="DUF5118"/>
</dbReference>
<reference evidence="5 6" key="1">
    <citation type="submission" date="2023-05" db="EMBL/GenBank/DDBJ databases">
        <title>Genome sequence of Pinibacter sp. MAH-24.</title>
        <authorList>
            <person name="Huq M.A."/>
        </authorList>
    </citation>
    <scope>NUCLEOTIDE SEQUENCE [LARGE SCALE GENOMIC DNA]</scope>
    <source>
        <strain evidence="5 6">MAH-24</strain>
    </source>
</reference>
<comment type="caution">
    <text evidence="5">The sequence shown here is derived from an EMBL/GenBank/DDBJ whole genome shotgun (WGS) entry which is preliminary data.</text>
</comment>
<feature type="domain" description="DUF5117" evidence="3">
    <location>
        <begin position="93"/>
        <end position="282"/>
    </location>
</feature>
<keyword evidence="5" id="KW-0645">Protease</keyword>
<evidence type="ECO:0000256" key="1">
    <source>
        <dbReference type="SAM" id="MobiDB-lite"/>
    </source>
</evidence>
<accession>A0ABT6RHY8</accession>
<dbReference type="Pfam" id="PF17162">
    <property type="entry name" value="DUF5118"/>
    <property type="match status" value="1"/>
</dbReference>
<dbReference type="RefSeq" id="WP_282335589.1">
    <property type="nucleotide sequence ID" value="NZ_JASBRG010000007.1"/>
</dbReference>
<evidence type="ECO:0000259" key="2">
    <source>
        <dbReference type="Pfam" id="PF16313"/>
    </source>
</evidence>
<sequence length="820" mass="91904">MNLKKVFGFLSLVSAVNYVVAQDSTSVKKAESPKIKSYSEVITSRAVAKNGLFTVYKQDEKYFFEIPDSLLNRDVLFSTRLAKVPTGSPMFNGEMVNSIIVYFEKASDEKLYVKALTNVAMAAPGQAIARAVSNSSMDPIIMVVDVKARGKNNKSSIIDVTDFFLKDNIITGFDAGAKKNMGLGGVAPDRSFLLAADSYQQNIEIKTLKTYTMGAGGTDASPSVGVTFELSNSVMLLPKEPMHARYADPRVGYSTESCKVFSDDQQKVDIKTFVVRQRLEPKAEDIEKYKKGELVEPKEPIVYYVDPATPKQWRAYIIAGVNDWNEAFKSAGFKNAIIGKEWPENDTTMKLEDARYKVIRYFASSQSMSTVPKVYDPRSGEILQTYIGWSHSNLQALHDWYFVQASAVDPAARNVKFSNELMGALIKAEITRAVGVSLGLRSNLIASFATPVEKLREKNWVESNGFSSSIMDMQHYNYVAQPEDKISTKGLIPQIGDYDKWAIKYGYSYTGIDDFEKEKDQLAKFTTSTTADGRLSFKTEVTPNLNDPSDPRAQTEDLSNDQVKAAEYGIKNLKILMANLLSWTRADMDMYDNAAGAYNDVVDWYKILTRHAYTQIGGTYENAKTVEQSGDVYTIVSKEKQKRALAFLQKEVFQTPTWLLNPEVLNKFSKPAKKEKLIGIQYDALYYVLKPDRLYKMTTETMRYGKENTYTVDELMTDVEKGLWSELNGKPAIIDSYRRSLQKSWIESLSNVLKEASKTPEPGSTSPDLSLTDIPAVVRAHMESIANRCKTAAATCTDPMTLAHLKYVEAKLRKKLNPKD</sequence>
<dbReference type="EMBL" id="JASBRG010000007">
    <property type="protein sequence ID" value="MDI3321479.1"/>
    <property type="molecule type" value="Genomic_DNA"/>
</dbReference>
<dbReference type="PANTHER" id="PTHR38478">
    <property type="entry name" value="PEPTIDASE M1A AND M12B"/>
    <property type="match status" value="1"/>
</dbReference>
<evidence type="ECO:0000313" key="5">
    <source>
        <dbReference type="EMBL" id="MDI3321479.1"/>
    </source>
</evidence>
<dbReference type="PANTHER" id="PTHR38478:SF1">
    <property type="entry name" value="ZINC DEPENDENT METALLOPROTEASE DOMAIN LIPOPROTEIN"/>
    <property type="match status" value="1"/>
</dbReference>
<proteinExistence type="predicted"/>
<feature type="region of interest" description="Disordered" evidence="1">
    <location>
        <begin position="539"/>
        <end position="560"/>
    </location>
</feature>
<dbReference type="GO" id="GO:0008237">
    <property type="term" value="F:metallopeptidase activity"/>
    <property type="evidence" value="ECO:0007669"/>
    <property type="project" value="UniProtKB-KW"/>
</dbReference>
<dbReference type="Pfam" id="PF16313">
    <property type="entry name" value="DUF4953"/>
    <property type="match status" value="1"/>
</dbReference>
<dbReference type="InterPro" id="IPR034032">
    <property type="entry name" value="Zn_MMP-like_bac"/>
</dbReference>
<dbReference type="Pfam" id="PF17148">
    <property type="entry name" value="DUF5117"/>
    <property type="match status" value="1"/>
</dbReference>
<keyword evidence="6" id="KW-1185">Reference proteome</keyword>
<feature type="domain" description="EcxA zinc-binding" evidence="2">
    <location>
        <begin position="416"/>
        <end position="728"/>
    </location>
</feature>
<name>A0ABT6RHY8_9BACT</name>
<evidence type="ECO:0000259" key="4">
    <source>
        <dbReference type="Pfam" id="PF17162"/>
    </source>
</evidence>
<feature type="domain" description="DUF5118" evidence="4">
    <location>
        <begin position="35"/>
        <end position="84"/>
    </location>
</feature>
<keyword evidence="5" id="KW-0378">Hydrolase</keyword>
<dbReference type="Proteomes" id="UP001226434">
    <property type="component" value="Unassembled WGS sequence"/>
</dbReference>
<dbReference type="InterPro" id="IPR033413">
    <property type="entry name" value="DUF5117"/>
</dbReference>
<dbReference type="SUPFAM" id="SSF55486">
    <property type="entry name" value="Metalloproteases ('zincins'), catalytic domain"/>
    <property type="match status" value="1"/>
</dbReference>
<dbReference type="CDD" id="cd04276">
    <property type="entry name" value="ZnMc_MMP_like_2"/>
    <property type="match status" value="1"/>
</dbReference>
<protein>
    <submittedName>
        <fullName evidence="5">Zinc-dependent metalloprotease</fullName>
    </submittedName>
</protein>
<dbReference type="InterPro" id="IPR032534">
    <property type="entry name" value="EcxA_zinc-bd"/>
</dbReference>
<organism evidence="5 6">
    <name type="scientific">Pinibacter soli</name>
    <dbReference type="NCBI Taxonomy" id="3044211"/>
    <lineage>
        <taxon>Bacteria</taxon>
        <taxon>Pseudomonadati</taxon>
        <taxon>Bacteroidota</taxon>
        <taxon>Chitinophagia</taxon>
        <taxon>Chitinophagales</taxon>
        <taxon>Chitinophagaceae</taxon>
        <taxon>Pinibacter</taxon>
    </lineage>
</organism>
<keyword evidence="5" id="KW-0482">Metalloprotease</keyword>